<accession>A0AAV6V172</accession>
<organism evidence="1 2">
    <name type="scientific">Oedothorax gibbosus</name>
    <dbReference type="NCBI Taxonomy" id="931172"/>
    <lineage>
        <taxon>Eukaryota</taxon>
        <taxon>Metazoa</taxon>
        <taxon>Ecdysozoa</taxon>
        <taxon>Arthropoda</taxon>
        <taxon>Chelicerata</taxon>
        <taxon>Arachnida</taxon>
        <taxon>Araneae</taxon>
        <taxon>Araneomorphae</taxon>
        <taxon>Entelegynae</taxon>
        <taxon>Araneoidea</taxon>
        <taxon>Linyphiidae</taxon>
        <taxon>Erigoninae</taxon>
        <taxon>Oedothorax</taxon>
    </lineage>
</organism>
<protein>
    <submittedName>
        <fullName evidence="1">Uncharacterized protein</fullName>
    </submittedName>
</protein>
<proteinExistence type="predicted"/>
<reference evidence="1 2" key="1">
    <citation type="journal article" date="2022" name="Nat. Ecol. Evol.">
        <title>A masculinizing supergene underlies an exaggerated male reproductive morph in a spider.</title>
        <authorList>
            <person name="Hendrickx F."/>
            <person name="De Corte Z."/>
            <person name="Sonet G."/>
            <person name="Van Belleghem S.M."/>
            <person name="Kostlbacher S."/>
            <person name="Vangestel C."/>
        </authorList>
    </citation>
    <scope>NUCLEOTIDE SEQUENCE [LARGE SCALE GENOMIC DNA]</scope>
    <source>
        <strain evidence="1">W744_W776</strain>
    </source>
</reference>
<dbReference type="Proteomes" id="UP000827092">
    <property type="component" value="Unassembled WGS sequence"/>
</dbReference>
<evidence type="ECO:0000313" key="2">
    <source>
        <dbReference type="Proteomes" id="UP000827092"/>
    </source>
</evidence>
<comment type="caution">
    <text evidence="1">The sequence shown here is derived from an EMBL/GenBank/DDBJ whole genome shotgun (WGS) entry which is preliminary data.</text>
</comment>
<dbReference type="AlphaFoldDB" id="A0AAV6V172"/>
<gene>
    <name evidence="1" type="ORF">JTE90_026149</name>
</gene>
<keyword evidence="2" id="KW-1185">Reference proteome</keyword>
<sequence length="85" mass="9413">MQPKGAASKNTMTHLDPEVYFAIDGLEAGTVSAPQYMGRPYRSASIPNLDLLPSHINLVGAEVEMVNFKNREGRIREALKPIMRT</sequence>
<name>A0AAV6V172_9ARAC</name>
<dbReference type="EMBL" id="JAFNEN010000202">
    <property type="protein sequence ID" value="KAG8189848.1"/>
    <property type="molecule type" value="Genomic_DNA"/>
</dbReference>
<evidence type="ECO:0000313" key="1">
    <source>
        <dbReference type="EMBL" id="KAG8189848.1"/>
    </source>
</evidence>